<evidence type="ECO:0008006" key="3">
    <source>
        <dbReference type="Google" id="ProtNLM"/>
    </source>
</evidence>
<evidence type="ECO:0000313" key="1">
    <source>
        <dbReference type="EMBL" id="AKF06849.1"/>
    </source>
</evidence>
<dbReference type="KEGG" id="samy:DB32_003998"/>
<dbReference type="EMBL" id="CP011125">
    <property type="protein sequence ID" value="AKF06849.1"/>
    <property type="molecule type" value="Genomic_DNA"/>
</dbReference>
<accession>A0A0F6SFF4</accession>
<organism evidence="1 2">
    <name type="scientific">Sandaracinus amylolyticus</name>
    <dbReference type="NCBI Taxonomy" id="927083"/>
    <lineage>
        <taxon>Bacteria</taxon>
        <taxon>Pseudomonadati</taxon>
        <taxon>Myxococcota</taxon>
        <taxon>Polyangia</taxon>
        <taxon>Polyangiales</taxon>
        <taxon>Sandaracinaceae</taxon>
        <taxon>Sandaracinus</taxon>
    </lineage>
</organism>
<dbReference type="STRING" id="927083.DB32_003998"/>
<keyword evidence="2" id="KW-1185">Reference proteome</keyword>
<dbReference type="AlphaFoldDB" id="A0A0F6SFF4"/>
<gene>
    <name evidence="1" type="ORF">DB32_003998</name>
</gene>
<reference evidence="1 2" key="1">
    <citation type="submission" date="2015-03" db="EMBL/GenBank/DDBJ databases">
        <title>Genome assembly of Sandaracinus amylolyticus DSM 53668.</title>
        <authorList>
            <person name="Sharma G."/>
            <person name="Subramanian S."/>
        </authorList>
    </citation>
    <scope>NUCLEOTIDE SEQUENCE [LARGE SCALE GENOMIC DNA]</scope>
    <source>
        <strain evidence="1 2">DSM 53668</strain>
    </source>
</reference>
<evidence type="ECO:0000313" key="2">
    <source>
        <dbReference type="Proteomes" id="UP000034883"/>
    </source>
</evidence>
<name>A0A0F6SFF4_9BACT</name>
<proteinExistence type="predicted"/>
<sequence length="148" mass="16874">MYVSARDERLGLAVWYPSRPTAAEWDQHLKDVEDVIGWSKKLGARPAIMLLANDFERPDARTRARLTELTGAPDYDPHVAFVNSNAMLRGVLTVFSWMHRSPNYEMGFLADEDAGVAWLEERRKASLPMLRTLLYEVRRKSGTAAPLR</sequence>
<protein>
    <recommendedName>
        <fullName evidence="3">STAS/SEC14 domain-containing protein</fullName>
    </recommendedName>
</protein>
<dbReference type="Proteomes" id="UP000034883">
    <property type="component" value="Chromosome"/>
</dbReference>